<organism evidence="12 13">
    <name type="scientific">Chironomus riparius</name>
    <dbReference type="NCBI Taxonomy" id="315576"/>
    <lineage>
        <taxon>Eukaryota</taxon>
        <taxon>Metazoa</taxon>
        <taxon>Ecdysozoa</taxon>
        <taxon>Arthropoda</taxon>
        <taxon>Hexapoda</taxon>
        <taxon>Insecta</taxon>
        <taxon>Pterygota</taxon>
        <taxon>Neoptera</taxon>
        <taxon>Endopterygota</taxon>
        <taxon>Diptera</taxon>
        <taxon>Nematocera</taxon>
        <taxon>Chironomoidea</taxon>
        <taxon>Chironomidae</taxon>
        <taxon>Chironominae</taxon>
        <taxon>Chironomus</taxon>
    </lineage>
</organism>
<dbReference type="InterPro" id="IPR013083">
    <property type="entry name" value="Znf_RING/FYVE/PHD"/>
</dbReference>
<dbReference type="GO" id="GO:0008270">
    <property type="term" value="F:zinc ion binding"/>
    <property type="evidence" value="ECO:0007669"/>
    <property type="project" value="UniProtKB-KW"/>
</dbReference>
<keyword evidence="3" id="KW-0479">Metal-binding</keyword>
<accession>A0A9N9WS57</accession>
<dbReference type="PANTHER" id="PTHR46539:SF23">
    <property type="entry name" value="RING-TYPE DOMAIN-CONTAINING PROTEIN"/>
    <property type="match status" value="1"/>
</dbReference>
<evidence type="ECO:0000256" key="10">
    <source>
        <dbReference type="SAM" id="SignalP"/>
    </source>
</evidence>
<dbReference type="Gene3D" id="3.50.30.30">
    <property type="match status" value="1"/>
</dbReference>
<keyword evidence="7 9" id="KW-0472">Membrane</keyword>
<evidence type="ECO:0000256" key="8">
    <source>
        <dbReference type="PROSITE-ProRule" id="PRU00175"/>
    </source>
</evidence>
<dbReference type="Pfam" id="PF13639">
    <property type="entry name" value="zf-RING_2"/>
    <property type="match status" value="1"/>
</dbReference>
<evidence type="ECO:0000256" key="7">
    <source>
        <dbReference type="ARBA" id="ARBA00023136"/>
    </source>
</evidence>
<feature type="chain" id="PRO_5040450358" description="RING-type domain-containing protein" evidence="10">
    <location>
        <begin position="19"/>
        <end position="374"/>
    </location>
</feature>
<dbReference type="PANTHER" id="PTHR46539">
    <property type="entry name" value="E3 UBIQUITIN-PROTEIN LIGASE ATL42"/>
    <property type="match status" value="1"/>
</dbReference>
<dbReference type="Pfam" id="PF02225">
    <property type="entry name" value="PA"/>
    <property type="match status" value="1"/>
</dbReference>
<keyword evidence="4 8" id="KW-0863">Zinc-finger</keyword>
<comment type="subcellular location">
    <subcellularLocation>
        <location evidence="1">Membrane</location>
        <topology evidence="1">Single-pass membrane protein</topology>
    </subcellularLocation>
</comment>
<dbReference type="InterPro" id="IPR046450">
    <property type="entry name" value="PA_dom_sf"/>
</dbReference>
<evidence type="ECO:0000256" key="2">
    <source>
        <dbReference type="ARBA" id="ARBA00022692"/>
    </source>
</evidence>
<keyword evidence="10" id="KW-0732">Signal</keyword>
<keyword evidence="5" id="KW-0862">Zinc</keyword>
<dbReference type="FunFam" id="3.30.40.10:FF:000009">
    <property type="entry name" value="E3 ubiquitin-protein ligase RNF130"/>
    <property type="match status" value="1"/>
</dbReference>
<dbReference type="PROSITE" id="PS50089">
    <property type="entry name" value="ZF_RING_2"/>
    <property type="match status" value="1"/>
</dbReference>
<dbReference type="GO" id="GO:0016020">
    <property type="term" value="C:membrane"/>
    <property type="evidence" value="ECO:0007669"/>
    <property type="project" value="UniProtKB-SubCell"/>
</dbReference>
<proteinExistence type="predicted"/>
<dbReference type="SMART" id="SM00184">
    <property type="entry name" value="RING"/>
    <property type="match status" value="1"/>
</dbReference>
<dbReference type="Proteomes" id="UP001153620">
    <property type="component" value="Chromosome 2"/>
</dbReference>
<reference evidence="12" key="2">
    <citation type="submission" date="2022-10" db="EMBL/GenBank/DDBJ databases">
        <authorList>
            <consortium name="ENA_rothamsted_submissions"/>
            <consortium name="culmorum"/>
            <person name="King R."/>
        </authorList>
    </citation>
    <scope>NUCLEOTIDE SEQUENCE</scope>
</reference>
<dbReference type="OrthoDB" id="5357315at2759"/>
<feature type="transmembrane region" description="Helical" evidence="9">
    <location>
        <begin position="243"/>
        <end position="266"/>
    </location>
</feature>
<dbReference type="AlphaFoldDB" id="A0A9N9WS57"/>
<dbReference type="InterPro" id="IPR001841">
    <property type="entry name" value="Znf_RING"/>
</dbReference>
<feature type="domain" description="RING-type" evidence="11">
    <location>
        <begin position="310"/>
        <end position="351"/>
    </location>
</feature>
<gene>
    <name evidence="12" type="ORF">CHIRRI_LOCUS4990</name>
</gene>
<reference evidence="12" key="1">
    <citation type="submission" date="2022-01" db="EMBL/GenBank/DDBJ databases">
        <authorList>
            <person name="King R."/>
        </authorList>
    </citation>
    <scope>NUCLEOTIDE SEQUENCE</scope>
</reference>
<dbReference type="SUPFAM" id="SSF52025">
    <property type="entry name" value="PA domain"/>
    <property type="match status" value="1"/>
</dbReference>
<dbReference type="EMBL" id="OU895878">
    <property type="protein sequence ID" value="CAG9802074.1"/>
    <property type="molecule type" value="Genomic_DNA"/>
</dbReference>
<evidence type="ECO:0000313" key="12">
    <source>
        <dbReference type="EMBL" id="CAG9802074.1"/>
    </source>
</evidence>
<evidence type="ECO:0000256" key="4">
    <source>
        <dbReference type="ARBA" id="ARBA00022771"/>
    </source>
</evidence>
<sequence length="374" mass="42847">MKPLIFLCVLSIAKTGGSIDTRDSQSDEKQKEFINNGVVNTFAGLPVAGTVKTEPKLETLLEISDTNRYITLAFLNVSWFDGIEKYKEDEHERSKYGMGRVMDVEGRLVYVTDSENETDHSACNSSLRDSFGRSLSLYHNMPWIALIKRGGCDFEKKILHVYSYRAVGAIIFNNNSGSELNYMKITNKELLEGNITSVFTPMYKGNQLVEIIKNHGEHNPVKLSIKQGMRFDKKSSLNHRSSVLFVTISFIIVMVISMLWLIVYYYQRFRYLQTKENEQKMDTNKAKEALRKIPTKTIKTLSKEIESDCCAVCIEAYRLNDVLRCLPCKHEFHRNCIDPWLLQNYTCPLCKCRVLKQYGFVVSRSNESGPSTNA</sequence>
<feature type="signal peptide" evidence="10">
    <location>
        <begin position="1"/>
        <end position="18"/>
    </location>
</feature>
<evidence type="ECO:0000256" key="3">
    <source>
        <dbReference type="ARBA" id="ARBA00022723"/>
    </source>
</evidence>
<evidence type="ECO:0000256" key="1">
    <source>
        <dbReference type="ARBA" id="ARBA00004167"/>
    </source>
</evidence>
<dbReference type="Gene3D" id="3.30.40.10">
    <property type="entry name" value="Zinc/RING finger domain, C3HC4 (zinc finger)"/>
    <property type="match status" value="1"/>
</dbReference>
<dbReference type="InterPro" id="IPR003137">
    <property type="entry name" value="PA_domain"/>
</dbReference>
<protein>
    <recommendedName>
        <fullName evidence="11">RING-type domain-containing protein</fullName>
    </recommendedName>
</protein>
<evidence type="ECO:0000259" key="11">
    <source>
        <dbReference type="PROSITE" id="PS50089"/>
    </source>
</evidence>
<evidence type="ECO:0000313" key="13">
    <source>
        <dbReference type="Proteomes" id="UP001153620"/>
    </source>
</evidence>
<keyword evidence="2 9" id="KW-0812">Transmembrane</keyword>
<evidence type="ECO:0000256" key="6">
    <source>
        <dbReference type="ARBA" id="ARBA00022989"/>
    </source>
</evidence>
<keyword evidence="13" id="KW-1185">Reference proteome</keyword>
<dbReference type="SUPFAM" id="SSF57850">
    <property type="entry name" value="RING/U-box"/>
    <property type="match status" value="1"/>
</dbReference>
<keyword evidence="6 9" id="KW-1133">Transmembrane helix</keyword>
<evidence type="ECO:0000256" key="9">
    <source>
        <dbReference type="SAM" id="Phobius"/>
    </source>
</evidence>
<evidence type="ECO:0000256" key="5">
    <source>
        <dbReference type="ARBA" id="ARBA00022833"/>
    </source>
</evidence>
<name>A0A9N9WS57_9DIPT</name>